<sequence>MATDRVVCGSSSEIGREQEQQQEHDTEAKLLRGRFRLSAISIAESEGKISNSVSTHYAISSIESPLLCFNEFSEKFEFLIIHKRCFVASKSGMEISKLVVSCIADLAFKFTEGLAKDLQLFAQHANRKCVKMEDVILSAHRNVHMSSYLRTFSNDLKAKDPPSERKWKKEEKKNDKITISAHV</sequence>
<evidence type="ECO:0000313" key="6">
    <source>
        <dbReference type="EMBL" id="MED6169354.1"/>
    </source>
</evidence>
<keyword evidence="2" id="KW-0227">DNA damage</keyword>
<dbReference type="SUPFAM" id="SSF47113">
    <property type="entry name" value="Histone-fold"/>
    <property type="match status" value="1"/>
</dbReference>
<protein>
    <recommendedName>
        <fullName evidence="8">Centromere protein S</fullName>
    </recommendedName>
</protein>
<organism evidence="6 7">
    <name type="scientific">Stylosanthes scabra</name>
    <dbReference type="NCBI Taxonomy" id="79078"/>
    <lineage>
        <taxon>Eukaryota</taxon>
        <taxon>Viridiplantae</taxon>
        <taxon>Streptophyta</taxon>
        <taxon>Embryophyta</taxon>
        <taxon>Tracheophyta</taxon>
        <taxon>Spermatophyta</taxon>
        <taxon>Magnoliopsida</taxon>
        <taxon>eudicotyledons</taxon>
        <taxon>Gunneridae</taxon>
        <taxon>Pentapetalae</taxon>
        <taxon>rosids</taxon>
        <taxon>fabids</taxon>
        <taxon>Fabales</taxon>
        <taxon>Fabaceae</taxon>
        <taxon>Papilionoideae</taxon>
        <taxon>50 kb inversion clade</taxon>
        <taxon>dalbergioids sensu lato</taxon>
        <taxon>Dalbergieae</taxon>
        <taxon>Pterocarpus clade</taxon>
        <taxon>Stylosanthes</taxon>
    </lineage>
</organism>
<gene>
    <name evidence="6" type="ORF">PIB30_020660</name>
</gene>
<dbReference type="EMBL" id="JASCZI010151101">
    <property type="protein sequence ID" value="MED6169354.1"/>
    <property type="molecule type" value="Genomic_DNA"/>
</dbReference>
<dbReference type="InterPro" id="IPR009072">
    <property type="entry name" value="Histone-fold"/>
</dbReference>
<dbReference type="PANTHER" id="PTHR22980">
    <property type="entry name" value="CORTISTATIN"/>
    <property type="match status" value="1"/>
</dbReference>
<dbReference type="Gene3D" id="1.10.20.10">
    <property type="entry name" value="Histone, subunit A"/>
    <property type="match status" value="1"/>
</dbReference>
<feature type="region of interest" description="Disordered" evidence="5">
    <location>
        <begin position="158"/>
        <end position="183"/>
    </location>
</feature>
<dbReference type="CDD" id="cd22919">
    <property type="entry name" value="HFD_CENP-S"/>
    <property type="match status" value="1"/>
</dbReference>
<evidence type="ECO:0000256" key="2">
    <source>
        <dbReference type="ARBA" id="ARBA00022763"/>
    </source>
</evidence>
<feature type="region of interest" description="Disordered" evidence="5">
    <location>
        <begin position="1"/>
        <end position="25"/>
    </location>
</feature>
<evidence type="ECO:0000256" key="3">
    <source>
        <dbReference type="ARBA" id="ARBA00023125"/>
    </source>
</evidence>
<dbReference type="InterPro" id="IPR029003">
    <property type="entry name" value="CENP-S/Mhf1"/>
</dbReference>
<evidence type="ECO:0008006" key="8">
    <source>
        <dbReference type="Google" id="ProtNLM"/>
    </source>
</evidence>
<proteinExistence type="inferred from homology"/>
<comment type="similarity">
    <text evidence="1">Belongs to the TAF9 family. CENP-S/MHF1 subfamily.</text>
</comment>
<evidence type="ECO:0000256" key="1">
    <source>
        <dbReference type="ARBA" id="ARBA00006612"/>
    </source>
</evidence>
<keyword evidence="3" id="KW-0238">DNA-binding</keyword>
<evidence type="ECO:0000256" key="5">
    <source>
        <dbReference type="SAM" id="MobiDB-lite"/>
    </source>
</evidence>
<name>A0ABU6V7L7_9FABA</name>
<keyword evidence="7" id="KW-1185">Reference proteome</keyword>
<keyword evidence="4" id="KW-0234">DNA repair</keyword>
<feature type="compositionally biased region" description="Basic and acidic residues" evidence="5">
    <location>
        <begin position="158"/>
        <end position="176"/>
    </location>
</feature>
<accession>A0ABU6V7L7</accession>
<feature type="compositionally biased region" description="Basic and acidic residues" evidence="5">
    <location>
        <begin position="14"/>
        <end position="25"/>
    </location>
</feature>
<dbReference type="Pfam" id="PF15630">
    <property type="entry name" value="CENP-S"/>
    <property type="match status" value="1"/>
</dbReference>
<evidence type="ECO:0000256" key="4">
    <source>
        <dbReference type="ARBA" id="ARBA00023204"/>
    </source>
</evidence>
<comment type="caution">
    <text evidence="6">The sequence shown here is derived from an EMBL/GenBank/DDBJ whole genome shotgun (WGS) entry which is preliminary data.</text>
</comment>
<evidence type="ECO:0000313" key="7">
    <source>
        <dbReference type="Proteomes" id="UP001341840"/>
    </source>
</evidence>
<dbReference type="Proteomes" id="UP001341840">
    <property type="component" value="Unassembled WGS sequence"/>
</dbReference>
<dbReference type="PANTHER" id="PTHR22980:SF0">
    <property type="entry name" value="CENTROMERE PROTEIN S"/>
    <property type="match status" value="1"/>
</dbReference>
<reference evidence="6 7" key="1">
    <citation type="journal article" date="2023" name="Plants (Basel)">
        <title>Bridging the Gap: Combining Genomics and Transcriptomics Approaches to Understand Stylosanthes scabra, an Orphan Legume from the Brazilian Caatinga.</title>
        <authorList>
            <person name="Ferreira-Neto J.R.C."/>
            <person name="da Silva M.D."/>
            <person name="Binneck E."/>
            <person name="de Melo N.F."/>
            <person name="da Silva R.H."/>
            <person name="de Melo A.L.T.M."/>
            <person name="Pandolfi V."/>
            <person name="Bustamante F.O."/>
            <person name="Brasileiro-Vidal A.C."/>
            <person name="Benko-Iseppon A.M."/>
        </authorList>
    </citation>
    <scope>NUCLEOTIDE SEQUENCE [LARGE SCALE GENOMIC DNA]</scope>
    <source>
        <tissue evidence="6">Leaves</tissue>
    </source>
</reference>